<keyword evidence="3" id="KW-0813">Transport</keyword>
<keyword evidence="10" id="KW-1185">Reference proteome</keyword>
<reference evidence="9" key="1">
    <citation type="journal article" date="2014" name="Int. J. Syst. Evol. Microbiol.">
        <title>Complete genome sequence of Corynebacterium casei LMG S-19264T (=DSM 44701T), isolated from a smear-ripened cheese.</title>
        <authorList>
            <consortium name="US DOE Joint Genome Institute (JGI-PGF)"/>
            <person name="Walter F."/>
            <person name="Albersmeier A."/>
            <person name="Kalinowski J."/>
            <person name="Ruckert C."/>
        </authorList>
    </citation>
    <scope>NUCLEOTIDE SEQUENCE</scope>
    <source>
        <strain evidence="9">CGMCC 1.15880</strain>
    </source>
</reference>
<feature type="transmembrane region" description="Helical" evidence="8">
    <location>
        <begin position="106"/>
        <end position="126"/>
    </location>
</feature>
<comment type="subcellular location">
    <subcellularLocation>
        <location evidence="1 8">Cell membrane</location>
        <topology evidence="1 8">Multi-pass membrane protein</topology>
    </subcellularLocation>
</comment>
<dbReference type="RefSeq" id="WP_188678256.1">
    <property type="nucleotide sequence ID" value="NZ_BMKA01000007.1"/>
</dbReference>
<dbReference type="InterPro" id="IPR002781">
    <property type="entry name" value="TM_pro_TauE-like"/>
</dbReference>
<feature type="transmembrane region" description="Helical" evidence="8">
    <location>
        <begin position="35"/>
        <end position="60"/>
    </location>
</feature>
<evidence type="ECO:0000256" key="4">
    <source>
        <dbReference type="ARBA" id="ARBA00022475"/>
    </source>
</evidence>
<evidence type="ECO:0000256" key="6">
    <source>
        <dbReference type="ARBA" id="ARBA00022989"/>
    </source>
</evidence>
<dbReference type="Proteomes" id="UP000628017">
    <property type="component" value="Unassembled WGS sequence"/>
</dbReference>
<feature type="transmembrane region" description="Helical" evidence="8">
    <location>
        <begin position="6"/>
        <end position="28"/>
    </location>
</feature>
<comment type="caution">
    <text evidence="9">The sequence shown here is derived from an EMBL/GenBank/DDBJ whole genome shotgun (WGS) entry which is preliminary data.</text>
</comment>
<feature type="transmembrane region" description="Helical" evidence="8">
    <location>
        <begin position="198"/>
        <end position="218"/>
    </location>
</feature>
<evidence type="ECO:0000313" key="10">
    <source>
        <dbReference type="Proteomes" id="UP000628017"/>
    </source>
</evidence>
<proteinExistence type="inferred from homology"/>
<name>A0A916R1G3_9RHOB</name>
<keyword evidence="5 8" id="KW-0812">Transmembrane</keyword>
<dbReference type="PANTHER" id="PTHR30269:SF37">
    <property type="entry name" value="MEMBRANE TRANSPORTER PROTEIN"/>
    <property type="match status" value="1"/>
</dbReference>
<feature type="transmembrane region" description="Helical" evidence="8">
    <location>
        <begin position="80"/>
        <end position="99"/>
    </location>
</feature>
<dbReference type="EMBL" id="BMKA01000007">
    <property type="protein sequence ID" value="GGA30356.1"/>
    <property type="molecule type" value="Genomic_DNA"/>
</dbReference>
<evidence type="ECO:0000256" key="1">
    <source>
        <dbReference type="ARBA" id="ARBA00004651"/>
    </source>
</evidence>
<evidence type="ECO:0000256" key="5">
    <source>
        <dbReference type="ARBA" id="ARBA00022692"/>
    </source>
</evidence>
<keyword evidence="7 8" id="KW-0472">Membrane</keyword>
<sequence>MTDLFAVLDIGLGTWFACFCAVTLSSFVQRLSGQAFGIVAAPLIALVAPQFLPAGLLLLGISVGLTSTAVDISAINKAEIIPGFFGRALGAVLAAMVAAQITDVDMIAGLTGLVVLAGIALSLSGIRVQIRPLSLTLAGITAGLMGTITAVGAPPMALLYQHEPAKRSRAMQNAFFFWGMCVSVLALAWQGLVTGRHLIFALSLIPAIVLGLSASMPLAKRMERKALRPYALGLSAIAAITLILRLLLS</sequence>
<protein>
    <recommendedName>
        <fullName evidence="8">Probable membrane transporter protein</fullName>
    </recommendedName>
</protein>
<evidence type="ECO:0000256" key="8">
    <source>
        <dbReference type="RuleBase" id="RU363041"/>
    </source>
</evidence>
<keyword evidence="4 8" id="KW-1003">Cell membrane</keyword>
<dbReference type="PANTHER" id="PTHR30269">
    <property type="entry name" value="TRANSMEMBRANE PROTEIN YFCA"/>
    <property type="match status" value="1"/>
</dbReference>
<gene>
    <name evidence="9" type="ORF">GCM10011498_34400</name>
</gene>
<evidence type="ECO:0000313" key="9">
    <source>
        <dbReference type="EMBL" id="GGA30356.1"/>
    </source>
</evidence>
<comment type="similarity">
    <text evidence="2 8">Belongs to the 4-toluene sulfonate uptake permease (TSUP) (TC 2.A.102) family.</text>
</comment>
<feature type="transmembrane region" description="Helical" evidence="8">
    <location>
        <begin position="174"/>
        <end position="192"/>
    </location>
</feature>
<dbReference type="GO" id="GO:0005886">
    <property type="term" value="C:plasma membrane"/>
    <property type="evidence" value="ECO:0007669"/>
    <property type="project" value="UniProtKB-SubCell"/>
</dbReference>
<keyword evidence="6 8" id="KW-1133">Transmembrane helix</keyword>
<dbReference type="InterPro" id="IPR052017">
    <property type="entry name" value="TSUP"/>
</dbReference>
<dbReference type="Pfam" id="PF01925">
    <property type="entry name" value="TauE"/>
    <property type="match status" value="1"/>
</dbReference>
<feature type="transmembrane region" description="Helical" evidence="8">
    <location>
        <begin position="132"/>
        <end position="153"/>
    </location>
</feature>
<accession>A0A916R1G3</accession>
<evidence type="ECO:0000256" key="7">
    <source>
        <dbReference type="ARBA" id="ARBA00023136"/>
    </source>
</evidence>
<reference evidence="9" key="2">
    <citation type="submission" date="2020-09" db="EMBL/GenBank/DDBJ databases">
        <authorList>
            <person name="Sun Q."/>
            <person name="Zhou Y."/>
        </authorList>
    </citation>
    <scope>NUCLEOTIDE SEQUENCE</scope>
    <source>
        <strain evidence="9">CGMCC 1.15880</strain>
    </source>
</reference>
<evidence type="ECO:0000256" key="2">
    <source>
        <dbReference type="ARBA" id="ARBA00009142"/>
    </source>
</evidence>
<organism evidence="9 10">
    <name type="scientific">Neptunicoccus cionae</name>
    <dbReference type="NCBI Taxonomy" id="2035344"/>
    <lineage>
        <taxon>Bacteria</taxon>
        <taxon>Pseudomonadati</taxon>
        <taxon>Pseudomonadota</taxon>
        <taxon>Alphaproteobacteria</taxon>
        <taxon>Rhodobacterales</taxon>
        <taxon>Paracoccaceae</taxon>
        <taxon>Neptunicoccus</taxon>
    </lineage>
</organism>
<feature type="transmembrane region" description="Helical" evidence="8">
    <location>
        <begin position="230"/>
        <end position="248"/>
    </location>
</feature>
<evidence type="ECO:0000256" key="3">
    <source>
        <dbReference type="ARBA" id="ARBA00022448"/>
    </source>
</evidence>
<dbReference type="AlphaFoldDB" id="A0A916R1G3"/>